<reference evidence="3 4" key="1">
    <citation type="submission" date="2018-12" db="EMBL/GenBank/DDBJ databases">
        <authorList>
            <person name="Tiukova I."/>
            <person name="Dainat J."/>
        </authorList>
    </citation>
    <scope>NUCLEOTIDE SEQUENCE [LARGE SCALE GENOMIC DNA]</scope>
</reference>
<comment type="similarity">
    <text evidence="1">Belongs to the DCC1 family.</text>
</comment>
<dbReference type="PANTHER" id="PTHR13395:SF6">
    <property type="entry name" value="SISTER CHROMATID COHESION PROTEIN DCC1"/>
    <property type="match status" value="1"/>
</dbReference>
<accession>A0A448YEL8</accession>
<dbReference type="OrthoDB" id="276989at2759"/>
<organism evidence="3 4">
    <name type="scientific">Brettanomyces naardenensis</name>
    <name type="common">Yeast</name>
    <dbReference type="NCBI Taxonomy" id="13370"/>
    <lineage>
        <taxon>Eukaryota</taxon>
        <taxon>Fungi</taxon>
        <taxon>Dikarya</taxon>
        <taxon>Ascomycota</taxon>
        <taxon>Saccharomycotina</taxon>
        <taxon>Pichiomycetes</taxon>
        <taxon>Pichiales</taxon>
        <taxon>Pichiaceae</taxon>
        <taxon>Brettanomyces</taxon>
    </lineage>
</organism>
<dbReference type="FunCoup" id="A0A448YEL8">
    <property type="interactions" value="440"/>
</dbReference>
<proteinExistence type="inferred from homology"/>
<dbReference type="GO" id="GO:0031390">
    <property type="term" value="C:Ctf18 RFC-like complex"/>
    <property type="evidence" value="ECO:0007669"/>
    <property type="project" value="InterPro"/>
</dbReference>
<protein>
    <submittedName>
        <fullName evidence="3">DEKNAAC100678</fullName>
    </submittedName>
</protein>
<dbReference type="GO" id="GO:0000785">
    <property type="term" value="C:chromatin"/>
    <property type="evidence" value="ECO:0007669"/>
    <property type="project" value="TreeGrafter"/>
</dbReference>
<gene>
    <name evidence="3" type="ORF">BRENAR_LOCUS64</name>
</gene>
<evidence type="ECO:0000256" key="1">
    <source>
        <dbReference type="ARBA" id="ARBA00007017"/>
    </source>
</evidence>
<dbReference type="EMBL" id="CAACVR010000001">
    <property type="protein sequence ID" value="VEU19326.1"/>
    <property type="molecule type" value="Genomic_DNA"/>
</dbReference>
<evidence type="ECO:0000256" key="2">
    <source>
        <dbReference type="ARBA" id="ARBA00022705"/>
    </source>
</evidence>
<dbReference type="Proteomes" id="UP000290900">
    <property type="component" value="Unassembled WGS sequence"/>
</dbReference>
<evidence type="ECO:0000313" key="3">
    <source>
        <dbReference type="EMBL" id="VEU19326.1"/>
    </source>
</evidence>
<dbReference type="AlphaFoldDB" id="A0A448YEL8"/>
<keyword evidence="4" id="KW-1185">Reference proteome</keyword>
<dbReference type="STRING" id="13370.A0A448YEL8"/>
<dbReference type="Pfam" id="PF09724">
    <property type="entry name" value="Dcc1"/>
    <property type="match status" value="1"/>
</dbReference>
<dbReference type="InterPro" id="IPR019128">
    <property type="entry name" value="Dcc1"/>
</dbReference>
<evidence type="ECO:0000313" key="4">
    <source>
        <dbReference type="Proteomes" id="UP000290900"/>
    </source>
</evidence>
<dbReference type="PANTHER" id="PTHR13395">
    <property type="entry name" value="SISTER CHROMATID COHESION PROTEIN DCC1-RELATED"/>
    <property type="match status" value="1"/>
</dbReference>
<dbReference type="InParanoid" id="A0A448YEL8"/>
<dbReference type="GO" id="GO:0034088">
    <property type="term" value="P:maintenance of mitotic sister chromatid cohesion"/>
    <property type="evidence" value="ECO:0007669"/>
    <property type="project" value="TreeGrafter"/>
</dbReference>
<dbReference type="GO" id="GO:0000775">
    <property type="term" value="C:chromosome, centromeric region"/>
    <property type="evidence" value="ECO:0007669"/>
    <property type="project" value="TreeGrafter"/>
</dbReference>
<keyword evidence="2" id="KW-0235">DNA replication</keyword>
<dbReference type="GO" id="GO:0006260">
    <property type="term" value="P:DNA replication"/>
    <property type="evidence" value="ECO:0007669"/>
    <property type="project" value="UniProtKB-KW"/>
</dbReference>
<sequence>MDLYVSLPSSNCNYDLRLLTLNDEILETVRNGKERLYIKATSERKGCPVVCTDSKTFKIRQQNQSNCVMLLNVDDSTGLSFDRFSSRLILEDTSPEVPVAKLAKITDMDQFTSLQVKDDGYTLEKLFEDSAASRLEFDNLVPSRQIIEYRGSCYTVDDKLVTACLEKMLELLIKRGIDSGNELEIMKKLEEIDVGWEEWSCLNIPEELVNLCIAKFIESGKLEHDLVVRQFGLEVLKKHRDLKMDDFLINLKLRLPFNYSPEIDLKRSMRGAFFTYKDDTMISYLDESLLSEEPPRRFQQLFALKQQWEVDEIEPFVDRINKHGLKIEKFLLKYCKVRRMGRRQLVGRR</sequence>
<name>A0A448YEL8_BRENA</name>